<dbReference type="AlphaFoldDB" id="A0A401ZVJ2"/>
<dbReference type="EMBL" id="BIFR01000001">
    <property type="protein sequence ID" value="GCE10812.1"/>
    <property type="molecule type" value="Genomic_DNA"/>
</dbReference>
<proteinExistence type="predicted"/>
<accession>A0A401ZVJ2</accession>
<organism evidence="1 2">
    <name type="scientific">Tengunoibacter tsumagoiensis</name>
    <dbReference type="NCBI Taxonomy" id="2014871"/>
    <lineage>
        <taxon>Bacteria</taxon>
        <taxon>Bacillati</taxon>
        <taxon>Chloroflexota</taxon>
        <taxon>Ktedonobacteria</taxon>
        <taxon>Ktedonobacterales</taxon>
        <taxon>Dictyobacteraceae</taxon>
        <taxon>Tengunoibacter</taxon>
    </lineage>
</organism>
<evidence type="ECO:0000313" key="1">
    <source>
        <dbReference type="EMBL" id="GCE10812.1"/>
    </source>
</evidence>
<dbReference type="RefSeq" id="WP_126578383.1">
    <property type="nucleotide sequence ID" value="NZ_BIFR01000001.1"/>
</dbReference>
<dbReference type="OrthoDB" id="165845at2"/>
<reference evidence="2" key="1">
    <citation type="submission" date="2018-12" db="EMBL/GenBank/DDBJ databases">
        <title>Tengunoibacter tsumagoiensis gen. nov., sp. nov., Dictyobacter kobayashii sp. nov., D. alpinus sp. nov., and D. joshuensis sp. nov. and description of Dictyobacteraceae fam. nov. within the order Ktedonobacterales isolated from Tengu-no-mugimeshi.</title>
        <authorList>
            <person name="Wang C.M."/>
            <person name="Zheng Y."/>
            <person name="Sakai Y."/>
            <person name="Toyoda A."/>
            <person name="Minakuchi Y."/>
            <person name="Abe K."/>
            <person name="Yokota A."/>
            <person name="Yabe S."/>
        </authorList>
    </citation>
    <scope>NUCLEOTIDE SEQUENCE [LARGE SCALE GENOMIC DNA]</scope>
    <source>
        <strain evidence="2">Uno3</strain>
    </source>
</reference>
<comment type="caution">
    <text evidence="1">The sequence shown here is derived from an EMBL/GenBank/DDBJ whole genome shotgun (WGS) entry which is preliminary data.</text>
</comment>
<keyword evidence="2" id="KW-1185">Reference proteome</keyword>
<protein>
    <submittedName>
        <fullName evidence="1">Uncharacterized protein</fullName>
    </submittedName>
</protein>
<evidence type="ECO:0000313" key="2">
    <source>
        <dbReference type="Proteomes" id="UP000287352"/>
    </source>
</evidence>
<name>A0A401ZVJ2_9CHLR</name>
<gene>
    <name evidence="1" type="ORF">KTT_06710</name>
</gene>
<sequence length="123" mass="13982">MVRVKDTDIDSTDVISYPLTTIREVANEILTTVKNARTKHGSSWSIIQQYMTACAPTYKPLGVSPSLMWNDNVQTHMQDVLNPHEKRLTDSYDWLEKFANALLDMANEVEATDTQVANTYKTE</sequence>
<dbReference type="Proteomes" id="UP000287352">
    <property type="component" value="Unassembled WGS sequence"/>
</dbReference>